<dbReference type="EMBL" id="JACOPH010000004">
    <property type="protein sequence ID" value="MBC5713899.1"/>
    <property type="molecule type" value="Genomic_DNA"/>
</dbReference>
<name>A0A923LPU8_9FIRM</name>
<feature type="transmembrane region" description="Helical" evidence="1">
    <location>
        <begin position="202"/>
        <end position="221"/>
    </location>
</feature>
<dbReference type="Proteomes" id="UP000606720">
    <property type="component" value="Unassembled WGS sequence"/>
</dbReference>
<accession>A0A923LPU8</accession>
<protein>
    <recommendedName>
        <fullName evidence="5">LPXTG cell wall anchor domain-containing protein</fullName>
    </recommendedName>
</protein>
<organism evidence="3 4">
    <name type="scientific">Roseburia zhanii</name>
    <dbReference type="NCBI Taxonomy" id="2763064"/>
    <lineage>
        <taxon>Bacteria</taxon>
        <taxon>Bacillati</taxon>
        <taxon>Bacillota</taxon>
        <taxon>Clostridia</taxon>
        <taxon>Lachnospirales</taxon>
        <taxon>Lachnospiraceae</taxon>
        <taxon>Roseburia</taxon>
    </lineage>
</organism>
<evidence type="ECO:0000313" key="4">
    <source>
        <dbReference type="Proteomes" id="UP000606720"/>
    </source>
</evidence>
<keyword evidence="1" id="KW-0472">Membrane</keyword>
<comment type="caution">
    <text evidence="3">The sequence shown here is derived from an EMBL/GenBank/DDBJ whole genome shotgun (WGS) entry which is preliminary data.</text>
</comment>
<evidence type="ECO:0000256" key="1">
    <source>
        <dbReference type="SAM" id="Phobius"/>
    </source>
</evidence>
<keyword evidence="4" id="KW-1185">Reference proteome</keyword>
<proteinExistence type="predicted"/>
<dbReference type="RefSeq" id="WP_186866694.1">
    <property type="nucleotide sequence ID" value="NZ_JACOPH010000004.1"/>
</dbReference>
<keyword evidence="2" id="KW-0732">Signal</keyword>
<keyword evidence="1" id="KW-1133">Transmembrane helix</keyword>
<feature type="signal peptide" evidence="2">
    <location>
        <begin position="1"/>
        <end position="24"/>
    </location>
</feature>
<evidence type="ECO:0000256" key="2">
    <source>
        <dbReference type="SAM" id="SignalP"/>
    </source>
</evidence>
<gene>
    <name evidence="3" type="ORF">H8S17_06670</name>
</gene>
<keyword evidence="1" id="KW-0812">Transmembrane</keyword>
<feature type="chain" id="PRO_5037968446" description="LPXTG cell wall anchor domain-containing protein" evidence="2">
    <location>
        <begin position="25"/>
        <end position="226"/>
    </location>
</feature>
<evidence type="ECO:0008006" key="5">
    <source>
        <dbReference type="Google" id="ProtNLM"/>
    </source>
</evidence>
<reference evidence="3" key="1">
    <citation type="submission" date="2020-08" db="EMBL/GenBank/DDBJ databases">
        <title>Genome public.</title>
        <authorList>
            <person name="Liu C."/>
            <person name="Sun Q."/>
        </authorList>
    </citation>
    <scope>NUCLEOTIDE SEQUENCE</scope>
    <source>
        <strain evidence="3">BX1005</strain>
    </source>
</reference>
<evidence type="ECO:0000313" key="3">
    <source>
        <dbReference type="EMBL" id="MBC5713899.1"/>
    </source>
</evidence>
<dbReference type="AlphaFoldDB" id="A0A923LPU8"/>
<sequence length="226" mass="22690">MKKKVLAVLSAMMVLTMGTLTVSAASPTTSTVEAAASGQAATTSVKVLATAAEYAAATTADAGYDVAAVSDTIVSAATVAAQNNLLNDVAATGKLLNNSTLTQAAADPSKKVTAELLTVVEVNPASAEKDANGNYVVTLKHTDIKSGDMIAVLHYNGTSWDTIAPDSVASGKVTFATPSLSPISIVKLDVTDVKAAPKTGNAVPAAMFVVLIGIAGAAVCGKKYFA</sequence>